<dbReference type="InterPro" id="IPR043573">
    <property type="entry name" value="Fig4-like"/>
</dbReference>
<protein>
    <recommendedName>
        <fullName evidence="5">SAC domain-containing protein</fullName>
    </recommendedName>
</protein>
<organism evidence="6">
    <name type="scientific">Absidia glauca</name>
    <name type="common">Pin mould</name>
    <dbReference type="NCBI Taxonomy" id="4829"/>
    <lineage>
        <taxon>Eukaryota</taxon>
        <taxon>Fungi</taxon>
        <taxon>Fungi incertae sedis</taxon>
        <taxon>Mucoromycota</taxon>
        <taxon>Mucoromycotina</taxon>
        <taxon>Mucoromycetes</taxon>
        <taxon>Mucorales</taxon>
        <taxon>Cunninghamellaceae</taxon>
        <taxon>Absidia</taxon>
    </lineage>
</organism>
<evidence type="ECO:0000259" key="5">
    <source>
        <dbReference type="PROSITE" id="PS50275"/>
    </source>
</evidence>
<dbReference type="GO" id="GO:0012505">
    <property type="term" value="C:endomembrane system"/>
    <property type="evidence" value="ECO:0007669"/>
    <property type="project" value="UniProtKB-SubCell"/>
</dbReference>
<dbReference type="OrthoDB" id="405996at2759"/>
<keyword evidence="2" id="KW-0378">Hydrolase</keyword>
<dbReference type="FunCoup" id="A0A168Q6U8">
    <property type="interactions" value="932"/>
</dbReference>
<name>A0A168Q6U8_ABSGL</name>
<evidence type="ECO:0000313" key="6">
    <source>
        <dbReference type="EMBL" id="SAM03727.1"/>
    </source>
</evidence>
<accession>A0A168Q6U8</accession>
<dbReference type="Proteomes" id="UP000078561">
    <property type="component" value="Unassembled WGS sequence"/>
</dbReference>
<evidence type="ECO:0000256" key="2">
    <source>
        <dbReference type="ARBA" id="ARBA00022801"/>
    </source>
</evidence>
<dbReference type="OMA" id="NYINWYT"/>
<comment type="subcellular location">
    <subcellularLocation>
        <location evidence="1">Endomembrane system</location>
    </subcellularLocation>
</comment>
<evidence type="ECO:0000256" key="3">
    <source>
        <dbReference type="ARBA" id="ARBA00023136"/>
    </source>
</evidence>
<dbReference type="InParanoid" id="A0A168Q6U8"/>
<sequence length="956" mass="109913">MNTDAYIFHERQELHEQYLNAAAATSDIDTFDNRSTTSQTRIPSPTPQPSIQSDLPATKEKQSQQPIPLSFNHSVMSSYELYETRARYYIVGTDQSKQRYRVLQVHRTNPKDLVVIEDDVVYTELEKTKLLNMIEDGNRAVGGLHLVPMRIYGIVGFIRFTQGWYMIFITKRKQVALIGGHYVYHIDETQLLPLGAQVKIDKNSDEGRYIATFQNIDLTKNFYFSYTYDLTNTLQVNMTRSPGFQDSATTAATQPPKTETHESNNMFVWNDYLLKTGFKNINARSGWILRLIYGFVDQAKISIYGRNILVTLIARRSRHFAGARFLKRGVNDKGYVANDVETEQIVAELSTTSFHSYDHLYGNPHYTSYVQHRGSIPLIWSQDTTNMSPKPPIELNVVDPFFSAAGLHFENVFKRYGAPCIVLNLIKQKEKTKRESILGEEFAEAIKYLNQFLPDDKKIKYIGWDMSRASKSHDQDVIRFLEQIAQETMGSTGFFHSGASKKDNGRTAGQAPRFPASVQQGVLRTNCIDCLDRTNAAQFLMGKCALGHQLYALGIVTSPYIEFDSDVINIFTEMYHDHGDTIALQYGGSHLVNTMETYRKINQWTSHPRDMIESIRRFYANAFSDADKQDAINLFLGNFVTKDGQPMLWELNSDYHLHNQDPRIKSVRRDYRKWCSPSVFVAKDTADFDISDAFYIPPESRRPANHPEEGDTYQGHWAEYYNHHQYTTLDQLFVFNMNGTLKYRPPKISMYQKDGKKELTQAEAKELSPFTVRATSSNGRRSSATYPQVKADTEDVDDDTRLYKEKSVRTLENIVNASLDPTVNPTETKEYNRYTEQYRSVEKLTAANSDNYGNVDNFPEYQQYLSYIHRNHLDDHPSAIKTQSIDEEMFTTYVNMPKRAAELGHQRAWTDHLRKRYDGYGIYLKTGRFPQNQDHPRLLLKTDSFVGSVSSTANLT</sequence>
<evidence type="ECO:0000256" key="1">
    <source>
        <dbReference type="ARBA" id="ARBA00004308"/>
    </source>
</evidence>
<keyword evidence="7" id="KW-1185">Reference proteome</keyword>
<dbReference type="Pfam" id="PF02383">
    <property type="entry name" value="Syja_N"/>
    <property type="match status" value="1"/>
</dbReference>
<dbReference type="InterPro" id="IPR002013">
    <property type="entry name" value="SAC_dom"/>
</dbReference>
<dbReference type="PROSITE" id="PS50275">
    <property type="entry name" value="SAC"/>
    <property type="match status" value="1"/>
</dbReference>
<dbReference type="STRING" id="4829.A0A168Q6U8"/>
<feature type="region of interest" description="Disordered" evidence="4">
    <location>
        <begin position="29"/>
        <end position="67"/>
    </location>
</feature>
<keyword evidence="3" id="KW-0472">Membrane</keyword>
<reference evidence="6" key="1">
    <citation type="submission" date="2016-04" db="EMBL/GenBank/DDBJ databases">
        <authorList>
            <person name="Evans L.H."/>
            <person name="Alamgir A."/>
            <person name="Owens N."/>
            <person name="Weber N.D."/>
            <person name="Virtaneva K."/>
            <person name="Barbian K."/>
            <person name="Babar A."/>
            <person name="Rosenke K."/>
        </authorList>
    </citation>
    <scope>NUCLEOTIDE SEQUENCE [LARGE SCALE GENOMIC DNA]</scope>
    <source>
        <strain evidence="6">CBS 101.48</strain>
    </source>
</reference>
<feature type="compositionally biased region" description="Low complexity" evidence="4">
    <location>
        <begin position="34"/>
        <end position="53"/>
    </location>
</feature>
<gene>
    <name evidence="6" type="primary">ABSGL_09570.1 scaffold 11342</name>
</gene>
<dbReference type="AlphaFoldDB" id="A0A168Q6U8"/>
<feature type="domain" description="SAC" evidence="5">
    <location>
        <begin position="213"/>
        <end position="588"/>
    </location>
</feature>
<evidence type="ECO:0000313" key="7">
    <source>
        <dbReference type="Proteomes" id="UP000078561"/>
    </source>
</evidence>
<evidence type="ECO:0000256" key="4">
    <source>
        <dbReference type="SAM" id="MobiDB-lite"/>
    </source>
</evidence>
<proteinExistence type="predicted"/>
<dbReference type="GO" id="GO:0046856">
    <property type="term" value="P:phosphatidylinositol dephosphorylation"/>
    <property type="evidence" value="ECO:0007669"/>
    <property type="project" value="InterPro"/>
</dbReference>
<dbReference type="EMBL" id="LT554228">
    <property type="protein sequence ID" value="SAM03727.1"/>
    <property type="molecule type" value="Genomic_DNA"/>
</dbReference>
<dbReference type="PANTHER" id="PTHR45738:SF5">
    <property type="entry name" value="POLYPHOSPHOINOSITIDE PHOSPHATASE"/>
    <property type="match status" value="1"/>
</dbReference>
<dbReference type="GO" id="GO:0043813">
    <property type="term" value="F:phosphatidylinositol-3,5-bisphosphate 5-phosphatase activity"/>
    <property type="evidence" value="ECO:0007669"/>
    <property type="project" value="InterPro"/>
</dbReference>
<dbReference type="PANTHER" id="PTHR45738">
    <property type="entry name" value="POLYPHOSPHOINOSITIDE PHOSPHATASE"/>
    <property type="match status" value="1"/>
</dbReference>